<dbReference type="PANTHER" id="PTHR43333">
    <property type="entry name" value="2-HACID_DH_C DOMAIN-CONTAINING PROTEIN"/>
    <property type="match status" value="1"/>
</dbReference>
<evidence type="ECO:0000313" key="5">
    <source>
        <dbReference type="Proteomes" id="UP000186292"/>
    </source>
</evidence>
<feature type="domain" description="D-isomer specific 2-hydroxyacid dehydrogenase NAD-binding" evidence="3">
    <location>
        <begin position="101"/>
        <end position="267"/>
    </location>
</feature>
<dbReference type="OrthoDB" id="4324715at2"/>
<dbReference type="InterPro" id="IPR029753">
    <property type="entry name" value="D-isomer_DH_CS"/>
</dbReference>
<dbReference type="PROSITE" id="PS00671">
    <property type="entry name" value="D_2_HYDROXYACID_DH_3"/>
    <property type="match status" value="1"/>
</dbReference>
<dbReference type="GO" id="GO:0016616">
    <property type="term" value="F:oxidoreductase activity, acting on the CH-OH group of donors, NAD or NADP as acceptor"/>
    <property type="evidence" value="ECO:0007669"/>
    <property type="project" value="UniProtKB-ARBA"/>
</dbReference>
<dbReference type="Gene3D" id="3.40.50.720">
    <property type="entry name" value="NAD(P)-binding Rossmann-like Domain"/>
    <property type="match status" value="2"/>
</dbReference>
<sequence>MKFAILPTPWSSTVDELEGHGHQHVDIDDNPDVLIYHGGAEDFPEALPDSIQFVQFAWAGIDALDSAGILARTGTRWANAAGLYDDTVAESTLALILAGLHQFARVTPDGSTKAAIEAESRYLVEDMTVAIIGAGGIGTKLIEFLAPFNPEIIAVNRSGRPVAGADETLPMAEADGVWERADVVVLLAPLTAATRGKVDEKVLNKMKQSAVLVNVGRGPLVVTDDLVAALDNGVIAGAALDVTDPEPLPADHPLWEQDRCLITPHTASTPRFGRRRIAGLTLKNWEALSDGNQMPTEVDVEQGY</sequence>
<evidence type="ECO:0000256" key="2">
    <source>
        <dbReference type="ARBA" id="ARBA00023027"/>
    </source>
</evidence>
<reference evidence="5" key="1">
    <citation type="submission" date="2017-01" db="EMBL/GenBank/DDBJ databases">
        <authorList>
            <person name="Varghese N."/>
            <person name="Submissions S."/>
        </authorList>
    </citation>
    <scope>NUCLEOTIDE SEQUENCE [LARGE SCALE GENOMIC DNA]</scope>
    <source>
        <strain evidence="5">DSM 44531</strain>
    </source>
</reference>
<keyword evidence="2" id="KW-0520">NAD</keyword>
<organism evidence="4 5">
    <name type="scientific">Corynebacterium appendicis CIP 107643</name>
    <dbReference type="NCBI Taxonomy" id="1161099"/>
    <lineage>
        <taxon>Bacteria</taxon>
        <taxon>Bacillati</taxon>
        <taxon>Actinomycetota</taxon>
        <taxon>Actinomycetes</taxon>
        <taxon>Mycobacteriales</taxon>
        <taxon>Corynebacteriaceae</taxon>
        <taxon>Corynebacterium</taxon>
    </lineage>
</organism>
<protein>
    <submittedName>
        <fullName evidence="4">Phosphoglycerate dehydrogenase</fullName>
    </submittedName>
</protein>
<dbReference type="PANTHER" id="PTHR43333:SF1">
    <property type="entry name" value="D-ISOMER SPECIFIC 2-HYDROXYACID DEHYDROGENASE NAD-BINDING DOMAIN-CONTAINING PROTEIN"/>
    <property type="match status" value="1"/>
</dbReference>
<dbReference type="InterPro" id="IPR036291">
    <property type="entry name" value="NAD(P)-bd_dom_sf"/>
</dbReference>
<dbReference type="CDD" id="cd12159">
    <property type="entry name" value="2-Hacid_dh_2"/>
    <property type="match status" value="1"/>
</dbReference>
<dbReference type="Pfam" id="PF02826">
    <property type="entry name" value="2-Hacid_dh_C"/>
    <property type="match status" value="1"/>
</dbReference>
<dbReference type="Proteomes" id="UP000186292">
    <property type="component" value="Unassembled WGS sequence"/>
</dbReference>
<evidence type="ECO:0000256" key="1">
    <source>
        <dbReference type="ARBA" id="ARBA00023002"/>
    </source>
</evidence>
<gene>
    <name evidence="4" type="ORF">SAMN05444817_11062</name>
</gene>
<dbReference type="RefSeq" id="WP_076599663.1">
    <property type="nucleotide sequence ID" value="NZ_CP046976.1"/>
</dbReference>
<dbReference type="EMBL" id="FTOF01000010">
    <property type="protein sequence ID" value="SIS51945.1"/>
    <property type="molecule type" value="Genomic_DNA"/>
</dbReference>
<dbReference type="SUPFAM" id="SSF51735">
    <property type="entry name" value="NAD(P)-binding Rossmann-fold domains"/>
    <property type="match status" value="1"/>
</dbReference>
<keyword evidence="5" id="KW-1185">Reference proteome</keyword>
<evidence type="ECO:0000313" key="4">
    <source>
        <dbReference type="EMBL" id="SIS51945.1"/>
    </source>
</evidence>
<dbReference type="InterPro" id="IPR006140">
    <property type="entry name" value="D-isomer_DH_NAD-bd"/>
</dbReference>
<dbReference type="STRING" id="1161099.SAMN05444817_11062"/>
<proteinExistence type="predicted"/>
<accession>A0A1N7JRL2</accession>
<keyword evidence="1" id="KW-0560">Oxidoreductase</keyword>
<dbReference type="GO" id="GO:0051287">
    <property type="term" value="F:NAD binding"/>
    <property type="evidence" value="ECO:0007669"/>
    <property type="project" value="InterPro"/>
</dbReference>
<dbReference type="AlphaFoldDB" id="A0A1N7JRL2"/>
<evidence type="ECO:0000259" key="3">
    <source>
        <dbReference type="Pfam" id="PF02826"/>
    </source>
</evidence>
<name>A0A1N7JRL2_9CORY</name>